<dbReference type="Proteomes" id="UP000245283">
    <property type="component" value="Unassembled WGS sequence"/>
</dbReference>
<dbReference type="EC" id="5.2.1.8" evidence="5"/>
<dbReference type="InterPro" id="IPR001179">
    <property type="entry name" value="PPIase_FKBP_dom"/>
</dbReference>
<reference evidence="8" key="1">
    <citation type="submission" date="2018-05" db="EMBL/GenBank/DDBJ databases">
        <authorList>
            <person name="Li Y."/>
        </authorList>
    </citation>
    <scope>NUCLEOTIDE SEQUENCE [LARGE SCALE GENOMIC DNA]</scope>
    <source>
        <strain evidence="8">sk1b4</strain>
    </source>
</reference>
<evidence type="ECO:0000256" key="1">
    <source>
        <dbReference type="ARBA" id="ARBA00000971"/>
    </source>
</evidence>
<keyword evidence="8" id="KW-1185">Reference proteome</keyword>
<dbReference type="OrthoDB" id="25996at2"/>
<comment type="catalytic activity">
    <reaction evidence="1 4 5">
        <text>[protein]-peptidylproline (omega=180) = [protein]-peptidylproline (omega=0)</text>
        <dbReference type="Rhea" id="RHEA:16237"/>
        <dbReference type="Rhea" id="RHEA-COMP:10747"/>
        <dbReference type="Rhea" id="RHEA-COMP:10748"/>
        <dbReference type="ChEBI" id="CHEBI:83833"/>
        <dbReference type="ChEBI" id="CHEBI:83834"/>
        <dbReference type="EC" id="5.2.1.8"/>
    </reaction>
</comment>
<dbReference type="SUPFAM" id="SSF54534">
    <property type="entry name" value="FKBP-like"/>
    <property type="match status" value="1"/>
</dbReference>
<evidence type="ECO:0000313" key="8">
    <source>
        <dbReference type="Proteomes" id="UP000245283"/>
    </source>
</evidence>
<dbReference type="AlphaFoldDB" id="A0A2V1KD42"/>
<dbReference type="GO" id="GO:0003755">
    <property type="term" value="F:peptidyl-prolyl cis-trans isomerase activity"/>
    <property type="evidence" value="ECO:0007669"/>
    <property type="project" value="UniProtKB-UniRule"/>
</dbReference>
<dbReference type="EMBL" id="QETB01000001">
    <property type="protein sequence ID" value="PWF27289.1"/>
    <property type="molecule type" value="Genomic_DNA"/>
</dbReference>
<evidence type="ECO:0000256" key="4">
    <source>
        <dbReference type="PROSITE-ProRule" id="PRU00277"/>
    </source>
</evidence>
<name>A0A2V1KD42_9ACTO</name>
<gene>
    <name evidence="7" type="ORF">DD236_02545</name>
</gene>
<evidence type="ECO:0000313" key="7">
    <source>
        <dbReference type="EMBL" id="PWF27289.1"/>
    </source>
</evidence>
<dbReference type="InterPro" id="IPR044609">
    <property type="entry name" value="FKBP2/11"/>
</dbReference>
<evidence type="ECO:0000256" key="3">
    <source>
        <dbReference type="ARBA" id="ARBA00023235"/>
    </source>
</evidence>
<dbReference type="PANTHER" id="PTHR45779">
    <property type="entry name" value="PEPTIDYLPROLYL ISOMERASE"/>
    <property type="match status" value="1"/>
</dbReference>
<organism evidence="7 8">
    <name type="scientific">Ancrocorticia populi</name>
    <dbReference type="NCBI Taxonomy" id="2175228"/>
    <lineage>
        <taxon>Bacteria</taxon>
        <taxon>Bacillati</taxon>
        <taxon>Actinomycetota</taxon>
        <taxon>Actinomycetes</taxon>
        <taxon>Actinomycetales</taxon>
        <taxon>Actinomycetaceae</taxon>
        <taxon>Ancrocorticia</taxon>
    </lineage>
</organism>
<dbReference type="InterPro" id="IPR046357">
    <property type="entry name" value="PPIase_dom_sf"/>
</dbReference>
<keyword evidence="2 4" id="KW-0697">Rotamase</keyword>
<comment type="caution">
    <text evidence="7">The sequence shown here is derived from an EMBL/GenBank/DDBJ whole genome shotgun (WGS) entry which is preliminary data.</text>
</comment>
<keyword evidence="3 4" id="KW-0413">Isomerase</keyword>
<feature type="domain" description="PPIase FKBP-type" evidence="6">
    <location>
        <begin position="45"/>
        <end position="134"/>
    </location>
</feature>
<accession>A0A2V1KD42</accession>
<evidence type="ECO:0000259" key="6">
    <source>
        <dbReference type="PROSITE" id="PS50059"/>
    </source>
</evidence>
<evidence type="ECO:0000256" key="2">
    <source>
        <dbReference type="ARBA" id="ARBA00023110"/>
    </source>
</evidence>
<dbReference type="Pfam" id="PF00254">
    <property type="entry name" value="FKBP_C"/>
    <property type="match status" value="1"/>
</dbReference>
<comment type="similarity">
    <text evidence="5">Belongs to the FKBP-type PPIase family.</text>
</comment>
<dbReference type="PROSITE" id="PS50059">
    <property type="entry name" value="FKBP_PPIASE"/>
    <property type="match status" value="1"/>
</dbReference>
<protein>
    <recommendedName>
        <fullName evidence="5">Peptidyl-prolyl cis-trans isomerase</fullName>
        <ecNumber evidence="5">5.2.1.8</ecNumber>
    </recommendedName>
</protein>
<dbReference type="Gene3D" id="3.10.50.40">
    <property type="match status" value="1"/>
</dbReference>
<proteinExistence type="inferred from homology"/>
<sequence>MPAQLPEVSSSFGEIPEITFPDTPAPKGLHIKVLEKGTGPTVTAGRELQANYHGMIWGGNVFDSSFQRGTPATFPIGVGAVIAGWDQGIVGKNVGSRLLISIPPEKGYGPNGQPAAGIGGTDTLVFVVDLVGVR</sequence>
<dbReference type="PANTHER" id="PTHR45779:SF7">
    <property type="entry name" value="PEPTIDYLPROLYL ISOMERASE"/>
    <property type="match status" value="1"/>
</dbReference>
<evidence type="ECO:0000256" key="5">
    <source>
        <dbReference type="RuleBase" id="RU003915"/>
    </source>
</evidence>